<accession>A0A0F9RFB6</accession>
<evidence type="ECO:0000313" key="1">
    <source>
        <dbReference type="EMBL" id="KKN15928.1"/>
    </source>
</evidence>
<reference evidence="1" key="1">
    <citation type="journal article" date="2015" name="Nature">
        <title>Complex archaea that bridge the gap between prokaryotes and eukaryotes.</title>
        <authorList>
            <person name="Spang A."/>
            <person name="Saw J.H."/>
            <person name="Jorgensen S.L."/>
            <person name="Zaremba-Niedzwiedzka K."/>
            <person name="Martijn J."/>
            <person name="Lind A.E."/>
            <person name="van Eijk R."/>
            <person name="Schleper C."/>
            <person name="Guy L."/>
            <person name="Ettema T.J."/>
        </authorList>
    </citation>
    <scope>NUCLEOTIDE SEQUENCE</scope>
</reference>
<organism evidence="1">
    <name type="scientific">marine sediment metagenome</name>
    <dbReference type="NCBI Taxonomy" id="412755"/>
    <lineage>
        <taxon>unclassified sequences</taxon>
        <taxon>metagenomes</taxon>
        <taxon>ecological metagenomes</taxon>
    </lineage>
</organism>
<dbReference type="EMBL" id="LAZR01003664">
    <property type="protein sequence ID" value="KKN15928.1"/>
    <property type="molecule type" value="Genomic_DNA"/>
</dbReference>
<feature type="non-terminal residue" evidence="1">
    <location>
        <position position="1"/>
    </location>
</feature>
<name>A0A0F9RFB6_9ZZZZ</name>
<gene>
    <name evidence="1" type="ORF">LCGC14_0980910</name>
</gene>
<dbReference type="AlphaFoldDB" id="A0A0F9RFB6"/>
<comment type="caution">
    <text evidence="1">The sequence shown here is derived from an EMBL/GenBank/DDBJ whole genome shotgun (WGS) entry which is preliminary data.</text>
</comment>
<sequence>YKENISTKKPKIKVTAVKNRQREIKIGQ</sequence>
<proteinExistence type="predicted"/>
<protein>
    <submittedName>
        <fullName evidence="1">Uncharacterized protein</fullName>
    </submittedName>
</protein>